<feature type="domain" description="Peptidase S11 D-Ala-D-Ala carboxypeptidase A C-terminal" evidence="16">
    <location>
        <begin position="311"/>
        <end position="401"/>
    </location>
</feature>
<evidence type="ECO:0000256" key="5">
    <source>
        <dbReference type="ARBA" id="ARBA00022645"/>
    </source>
</evidence>
<keyword evidence="10" id="KW-0573">Peptidoglycan synthesis</keyword>
<evidence type="ECO:0000259" key="16">
    <source>
        <dbReference type="SMART" id="SM00936"/>
    </source>
</evidence>
<keyword evidence="15" id="KW-0812">Transmembrane</keyword>
<dbReference type="AlphaFoldDB" id="A0A223AS68"/>
<dbReference type="Gene3D" id="2.60.410.10">
    <property type="entry name" value="D-Ala-D-Ala carboxypeptidase, C-terminal domain"/>
    <property type="match status" value="1"/>
</dbReference>
<evidence type="ECO:0000256" key="14">
    <source>
        <dbReference type="RuleBase" id="RU004016"/>
    </source>
</evidence>
<evidence type="ECO:0000256" key="8">
    <source>
        <dbReference type="ARBA" id="ARBA00022801"/>
    </source>
</evidence>
<evidence type="ECO:0000256" key="13">
    <source>
        <dbReference type="PIRSR" id="PIRSR618044-2"/>
    </source>
</evidence>
<proteinExistence type="inferred from homology"/>
<evidence type="ECO:0000256" key="12">
    <source>
        <dbReference type="ARBA" id="ARBA00034000"/>
    </source>
</evidence>
<dbReference type="GO" id="GO:0071555">
    <property type="term" value="P:cell wall organization"/>
    <property type="evidence" value="ECO:0007669"/>
    <property type="project" value="UniProtKB-KW"/>
</dbReference>
<keyword evidence="7" id="KW-0732">Signal</keyword>
<dbReference type="EC" id="3.4.16.4" evidence="4"/>
<keyword evidence="6" id="KW-0645">Protease</keyword>
<dbReference type="UniPathway" id="UPA00219"/>
<evidence type="ECO:0000256" key="11">
    <source>
        <dbReference type="ARBA" id="ARBA00023316"/>
    </source>
</evidence>
<evidence type="ECO:0000256" key="9">
    <source>
        <dbReference type="ARBA" id="ARBA00022960"/>
    </source>
</evidence>
<name>A0A223AS68_9FIRM</name>
<dbReference type="RefSeq" id="WP_169711321.1">
    <property type="nucleotide sequence ID" value="NZ_CP016199.1"/>
</dbReference>
<dbReference type="GO" id="GO:0009002">
    <property type="term" value="F:serine-type D-Ala-D-Ala carboxypeptidase activity"/>
    <property type="evidence" value="ECO:0007669"/>
    <property type="project" value="UniProtKB-EC"/>
</dbReference>
<keyword evidence="5" id="KW-0121">Carboxypeptidase</keyword>
<keyword evidence="11" id="KW-0961">Cell wall biogenesis/degradation</keyword>
<dbReference type="InterPro" id="IPR018044">
    <property type="entry name" value="Peptidase_S11"/>
</dbReference>
<dbReference type="InterPro" id="IPR012907">
    <property type="entry name" value="Peptidase_S11_C"/>
</dbReference>
<keyword evidence="9" id="KW-0133">Cell shape</keyword>
<evidence type="ECO:0000313" key="17">
    <source>
        <dbReference type="EMBL" id="ASS37802.1"/>
    </source>
</evidence>
<dbReference type="Gene3D" id="3.40.710.10">
    <property type="entry name" value="DD-peptidase/beta-lactamase superfamily"/>
    <property type="match status" value="1"/>
</dbReference>
<dbReference type="GO" id="GO:0008360">
    <property type="term" value="P:regulation of cell shape"/>
    <property type="evidence" value="ECO:0007669"/>
    <property type="project" value="UniProtKB-KW"/>
</dbReference>
<organism evidence="17 18">
    <name type="scientific">Mogibacterium pumilum</name>
    <dbReference type="NCBI Taxonomy" id="86332"/>
    <lineage>
        <taxon>Bacteria</taxon>
        <taxon>Bacillati</taxon>
        <taxon>Bacillota</taxon>
        <taxon>Clostridia</taxon>
        <taxon>Peptostreptococcales</taxon>
        <taxon>Anaerovoracaceae</taxon>
        <taxon>Mogibacterium</taxon>
    </lineage>
</organism>
<dbReference type="InterPro" id="IPR012338">
    <property type="entry name" value="Beta-lactam/transpept-like"/>
</dbReference>
<dbReference type="SMART" id="SM00936">
    <property type="entry name" value="PBP5_C"/>
    <property type="match status" value="1"/>
</dbReference>
<evidence type="ECO:0000256" key="1">
    <source>
        <dbReference type="ARBA" id="ARBA00003217"/>
    </source>
</evidence>
<feature type="transmembrane region" description="Helical" evidence="15">
    <location>
        <begin position="20"/>
        <end position="39"/>
    </location>
</feature>
<dbReference type="Pfam" id="PF07943">
    <property type="entry name" value="PBP5_C"/>
    <property type="match status" value="1"/>
</dbReference>
<dbReference type="PANTHER" id="PTHR21581">
    <property type="entry name" value="D-ALANYL-D-ALANINE CARBOXYPEPTIDASE"/>
    <property type="match status" value="1"/>
</dbReference>
<gene>
    <name evidence="17" type="ORF">AXF17_04620</name>
</gene>
<dbReference type="Pfam" id="PF00768">
    <property type="entry name" value="Peptidase_S11"/>
    <property type="match status" value="1"/>
</dbReference>
<keyword evidence="8" id="KW-0378">Hydrolase</keyword>
<dbReference type="EMBL" id="CP016199">
    <property type="protein sequence ID" value="ASS37802.1"/>
    <property type="molecule type" value="Genomic_DNA"/>
</dbReference>
<comment type="function">
    <text evidence="1">Removes C-terminal D-alanyl residues from sugar-peptide cell wall precursors.</text>
</comment>
<feature type="binding site" evidence="13">
    <location>
        <position position="256"/>
    </location>
    <ligand>
        <name>substrate</name>
    </ligand>
</feature>
<dbReference type="InterPro" id="IPR015956">
    <property type="entry name" value="Peniciliin-bd_prot_C_sf"/>
</dbReference>
<dbReference type="SUPFAM" id="SSF69189">
    <property type="entry name" value="Penicillin-binding protein associated domain"/>
    <property type="match status" value="1"/>
</dbReference>
<evidence type="ECO:0000256" key="15">
    <source>
        <dbReference type="SAM" id="Phobius"/>
    </source>
</evidence>
<evidence type="ECO:0000256" key="3">
    <source>
        <dbReference type="ARBA" id="ARBA00007164"/>
    </source>
</evidence>
<keyword evidence="15" id="KW-0472">Membrane</keyword>
<comment type="similarity">
    <text evidence="3 14">Belongs to the peptidase S11 family.</text>
</comment>
<evidence type="ECO:0000256" key="2">
    <source>
        <dbReference type="ARBA" id="ARBA00004752"/>
    </source>
</evidence>
<accession>A0A223AS68</accession>
<comment type="pathway">
    <text evidence="2">Cell wall biogenesis; peptidoglycan biosynthesis.</text>
</comment>
<dbReference type="InterPro" id="IPR037167">
    <property type="entry name" value="Peptidase_S11_C_sf"/>
</dbReference>
<evidence type="ECO:0000313" key="18">
    <source>
        <dbReference type="Proteomes" id="UP000214689"/>
    </source>
</evidence>
<keyword evidence="15" id="KW-1133">Transmembrane helix</keyword>
<dbReference type="SUPFAM" id="SSF56601">
    <property type="entry name" value="beta-lactamase/transpeptidase-like"/>
    <property type="match status" value="1"/>
</dbReference>
<dbReference type="GO" id="GO:0009252">
    <property type="term" value="P:peptidoglycan biosynthetic process"/>
    <property type="evidence" value="ECO:0007669"/>
    <property type="project" value="UniProtKB-UniPathway"/>
</dbReference>
<dbReference type="Proteomes" id="UP000214689">
    <property type="component" value="Chromosome"/>
</dbReference>
<dbReference type="GO" id="GO:0006508">
    <property type="term" value="P:proteolysis"/>
    <property type="evidence" value="ECO:0007669"/>
    <property type="project" value="UniProtKB-KW"/>
</dbReference>
<reference evidence="18" key="1">
    <citation type="submission" date="2016-05" db="EMBL/GenBank/DDBJ databases">
        <authorList>
            <person name="Holder M.E."/>
            <person name="Ajami N.J."/>
            <person name="Petrosino J.F."/>
        </authorList>
    </citation>
    <scope>NUCLEOTIDE SEQUENCE [LARGE SCALE GENOMIC DNA]</scope>
    <source>
        <strain evidence="18">ATCC 700696</strain>
    </source>
</reference>
<comment type="catalytic activity">
    <reaction evidence="12">
        <text>Preferential cleavage: (Ac)2-L-Lys-D-Ala-|-D-Ala. Also transpeptidation of peptidyl-alanyl moieties that are N-acyl substituents of D-alanine.</text>
        <dbReference type="EC" id="3.4.16.4"/>
    </reaction>
</comment>
<evidence type="ECO:0000256" key="10">
    <source>
        <dbReference type="ARBA" id="ARBA00022984"/>
    </source>
</evidence>
<evidence type="ECO:0000256" key="6">
    <source>
        <dbReference type="ARBA" id="ARBA00022670"/>
    </source>
</evidence>
<keyword evidence="18" id="KW-1185">Reference proteome</keyword>
<sequence>MRINNEIVNSKKINKSLVRILVIVMVMLLVSSLMVTININTSFAASKSKKKAKTKTSTIAAPEIEAESAVVFSASTSEVVYSSRKDRKLQPGGTVQLMVAMVVIDNMHDDKEYKNNVQISDDMYGAGTTFPSGSSVKVEDLMYTMLISGDAESAKALAIYSAGSESNFVDQMNSKAQQLGLVNTRYTNSTGEYDIDQYSTVEDTAKIAKAAYQYGVIKRMSGENSHTVKVTDGDGDKKITNSHPLMSGSDSYKGFKGGMYSKLTEPESKEVFLAYVTRNDMNLVVVLFGEAEGKSSGDAIKLFNYGFKKATQKVIIKKDVKVGRVKVKHGAKTRLKAYTASKGFVYIPPEGSDSLIKTESVIFNNVEAPLKAGDKVGEYRIYVANELTGTVDIVIKEDVKVGWLPSYIYISNMMTVIICLILFVIIMLFVRARNIRRRRKKMRDRKHKEKIRELARQRLEIEEDRRRRNWTYK</sequence>
<feature type="transmembrane region" description="Helical" evidence="15">
    <location>
        <begin position="407"/>
        <end position="430"/>
    </location>
</feature>
<evidence type="ECO:0000256" key="4">
    <source>
        <dbReference type="ARBA" id="ARBA00012448"/>
    </source>
</evidence>
<protein>
    <recommendedName>
        <fullName evidence="4">serine-type D-Ala-D-Ala carboxypeptidase</fullName>
        <ecNumber evidence="4">3.4.16.4</ecNumber>
    </recommendedName>
</protein>
<dbReference type="InterPro" id="IPR001967">
    <property type="entry name" value="Peptidase_S11_N"/>
</dbReference>
<evidence type="ECO:0000256" key="7">
    <source>
        <dbReference type="ARBA" id="ARBA00022729"/>
    </source>
</evidence>
<dbReference type="PRINTS" id="PR00725">
    <property type="entry name" value="DADACBPTASE1"/>
</dbReference>
<dbReference type="PANTHER" id="PTHR21581:SF6">
    <property type="entry name" value="TRAFFICKING PROTEIN PARTICLE COMPLEX SUBUNIT 12"/>
    <property type="match status" value="1"/>
</dbReference>